<feature type="binding site" evidence="6">
    <location>
        <begin position="263"/>
        <end position="269"/>
    </location>
    <ligand>
        <name>FAD</name>
        <dbReference type="ChEBI" id="CHEBI:57692"/>
    </ligand>
</feature>
<keyword evidence="3 6" id="KW-0274">FAD</keyword>
<dbReference type="GO" id="GO:0008609">
    <property type="term" value="F:alkylglycerone-phosphate synthase activity"/>
    <property type="evidence" value="ECO:0007669"/>
    <property type="project" value="InterPro"/>
</dbReference>
<feature type="binding site" evidence="6">
    <location>
        <begin position="129"/>
        <end position="135"/>
    </location>
    <ligand>
        <name>FAD</name>
        <dbReference type="ChEBI" id="CHEBI:57692"/>
    </ligand>
</feature>
<keyword evidence="2" id="KW-0285">Flavoprotein</keyword>
<feature type="domain" description="FAD-binding PCMH-type" evidence="8">
    <location>
        <begin position="96"/>
        <end position="279"/>
    </location>
</feature>
<dbReference type="RefSeq" id="WP_164129685.1">
    <property type="nucleotide sequence ID" value="NZ_JAAGOX010000014.1"/>
</dbReference>
<dbReference type="InterPro" id="IPR006094">
    <property type="entry name" value="Oxid_FAD_bind_N"/>
</dbReference>
<dbReference type="InterPro" id="IPR016164">
    <property type="entry name" value="FAD-linked_Oxase-like_C"/>
</dbReference>
<feature type="active site" description="Proton donor/acceptor" evidence="4">
    <location>
        <position position="459"/>
    </location>
</feature>
<evidence type="ECO:0000256" key="7">
    <source>
        <dbReference type="PIRSR" id="PIRSR625650-4"/>
    </source>
</evidence>
<dbReference type="PANTHER" id="PTHR46568:SF1">
    <property type="entry name" value="ALKYLDIHYDROXYACETONEPHOSPHATE SYNTHASE, PEROXISOMAL"/>
    <property type="match status" value="1"/>
</dbReference>
<sequence length="561" mass="61015">MQGRTENKNRSFWGWGRMDFTLTQPETALIDGIARAFRRDPATIAPEPKVAEFELRAPRVTPPASLAEIMSDGAHDRLSHSYGKSTADNIRMVMRHVPEPVDLVAFPRTEGQIAALLDWASANDIAVIPYGGGSSVCGGVEPDVGPAYRGTVCVDMQNFDRVLEVDSLSRTARIQAGTYGPALEEQLRPHGLTLRFFPQSFEFSTLGGWIATRAGGHYATLMTHIDDLVEATRMVTPAGIMETRRLPGSGAGISGDRMVLGSEGNLGLITEAWMRLQDRPRFRASASVRFDSFFSAAKAVRALSQSGLYPTNCRLLDEAEVAAYGIGDGKSATLVLGFESADHALDPWMERAVELMADHGGRWDAEAVAASLMGGDEHRKGAAGAWRESFIRMPYYRDRLTRLGVIVDTFESAITWDRFEDFYRNVMADVGTAIKRATGKPGRLSCRFTHVYPDGPAPYFTFYCDGGAPGDMTGALEAWRSIKQAANAAVTAHGGTVTHHHAVGRDHRGGYEAQSPALMRAAIAAMKSRLDPAGILNPGVLIDPDNRQVGRRGVLMTQPSE</sequence>
<name>A0A6B2NSA0_9RHOB</name>
<comment type="caution">
    <text evidence="9">The sequence shown here is derived from an EMBL/GenBank/DDBJ whole genome shotgun (WGS) entry which is preliminary data.</text>
</comment>
<comment type="cofactor">
    <cofactor evidence="6">
        <name>FAD</name>
        <dbReference type="ChEBI" id="CHEBI:57692"/>
    </cofactor>
</comment>
<evidence type="ECO:0000313" key="9">
    <source>
        <dbReference type="EMBL" id="NDW45477.1"/>
    </source>
</evidence>
<reference evidence="9" key="1">
    <citation type="submission" date="2020-02" db="EMBL/GenBank/DDBJ databases">
        <title>Delineation of the pyrene-degrading pathway in Roseobacter clade bacteria by genomic analysis.</title>
        <authorList>
            <person name="Zhou H."/>
            <person name="Wang H."/>
        </authorList>
    </citation>
    <scope>NUCLEOTIDE SEQUENCE</scope>
    <source>
        <strain evidence="9">PrR005</strain>
    </source>
</reference>
<evidence type="ECO:0000256" key="6">
    <source>
        <dbReference type="PIRSR" id="PIRSR625650-3"/>
    </source>
</evidence>
<protein>
    <submittedName>
        <fullName evidence="9">FAD-binding oxidoreductase</fullName>
    </submittedName>
</protein>
<dbReference type="Gene3D" id="3.30.300.330">
    <property type="match status" value="1"/>
</dbReference>
<dbReference type="InterPro" id="IPR004113">
    <property type="entry name" value="FAD-bd_oxidored_4_C"/>
</dbReference>
<dbReference type="Gene3D" id="3.30.465.10">
    <property type="match status" value="1"/>
</dbReference>
<dbReference type="SUPFAM" id="SSF56176">
    <property type="entry name" value="FAD-binding/transporter-associated domain-like"/>
    <property type="match status" value="1"/>
</dbReference>
<evidence type="ECO:0000259" key="8">
    <source>
        <dbReference type="PROSITE" id="PS51387"/>
    </source>
</evidence>
<dbReference type="InterPro" id="IPR036318">
    <property type="entry name" value="FAD-bd_PCMH-like_sf"/>
</dbReference>
<gene>
    <name evidence="9" type="ORF">G0P99_10945</name>
</gene>
<dbReference type="InterPro" id="IPR016166">
    <property type="entry name" value="FAD-bd_PCMH"/>
</dbReference>
<dbReference type="GO" id="GO:0008610">
    <property type="term" value="P:lipid biosynthetic process"/>
    <property type="evidence" value="ECO:0007669"/>
    <property type="project" value="InterPro"/>
</dbReference>
<dbReference type="Pfam" id="PF01565">
    <property type="entry name" value="FAD_binding_4"/>
    <property type="match status" value="1"/>
</dbReference>
<comment type="similarity">
    <text evidence="1">Belongs to the FAD-binding oxidoreductase/transferase type 4 family.</text>
</comment>
<dbReference type="PANTHER" id="PTHR46568">
    <property type="entry name" value="ALKYLDIHYDROXYACETONEPHOSPHATE SYNTHASE, PEROXISOMAL"/>
    <property type="match status" value="1"/>
</dbReference>
<feature type="binding site" evidence="5">
    <location>
        <position position="397"/>
    </location>
    <ligand>
        <name>substrate</name>
    </ligand>
</feature>
<dbReference type="InterPro" id="IPR016169">
    <property type="entry name" value="FAD-bd_PCMH_sub2"/>
</dbReference>
<evidence type="ECO:0000256" key="1">
    <source>
        <dbReference type="ARBA" id="ARBA00008000"/>
    </source>
</evidence>
<dbReference type="SUPFAM" id="SSF55103">
    <property type="entry name" value="FAD-linked oxidases, C-terminal domain"/>
    <property type="match status" value="1"/>
</dbReference>
<evidence type="ECO:0000256" key="2">
    <source>
        <dbReference type="ARBA" id="ARBA00022630"/>
    </source>
</evidence>
<feature type="site" description="Important for enzyme activity" evidence="7">
    <location>
        <position position="314"/>
    </location>
</feature>
<accession>A0A6B2NSA0</accession>
<evidence type="ECO:0000256" key="5">
    <source>
        <dbReference type="PIRSR" id="PIRSR625650-2"/>
    </source>
</evidence>
<dbReference type="Pfam" id="PF02913">
    <property type="entry name" value="FAD-oxidase_C"/>
    <property type="match status" value="1"/>
</dbReference>
<proteinExistence type="inferred from homology"/>
<evidence type="ECO:0000256" key="3">
    <source>
        <dbReference type="ARBA" id="ARBA00022827"/>
    </source>
</evidence>
<dbReference type="EMBL" id="JAAGOX010000014">
    <property type="protein sequence ID" value="NDW45477.1"/>
    <property type="molecule type" value="Genomic_DNA"/>
</dbReference>
<dbReference type="PROSITE" id="PS51387">
    <property type="entry name" value="FAD_PCMH"/>
    <property type="match status" value="1"/>
</dbReference>
<dbReference type="GO" id="GO:0071949">
    <property type="term" value="F:FAD binding"/>
    <property type="evidence" value="ECO:0007669"/>
    <property type="project" value="InterPro"/>
</dbReference>
<dbReference type="AlphaFoldDB" id="A0A6B2NSA0"/>
<evidence type="ECO:0000256" key="4">
    <source>
        <dbReference type="PIRSR" id="PIRSR625650-1"/>
    </source>
</evidence>
<dbReference type="InterPro" id="IPR025650">
    <property type="entry name" value="Alkyl-DHAP_Synthase"/>
</dbReference>
<organism evidence="9">
    <name type="scientific">Ruegeria sp. PrR005</name>
    <dbReference type="NCBI Taxonomy" id="2706882"/>
    <lineage>
        <taxon>Bacteria</taxon>
        <taxon>Pseudomonadati</taxon>
        <taxon>Pseudomonadota</taxon>
        <taxon>Alphaproteobacteria</taxon>
        <taxon>Rhodobacterales</taxon>
        <taxon>Roseobacteraceae</taxon>
        <taxon>Ruegeria</taxon>
    </lineage>
</organism>